<organism evidence="2 3">
    <name type="scientific">Basidiobolus ranarum</name>
    <dbReference type="NCBI Taxonomy" id="34480"/>
    <lineage>
        <taxon>Eukaryota</taxon>
        <taxon>Fungi</taxon>
        <taxon>Fungi incertae sedis</taxon>
        <taxon>Zoopagomycota</taxon>
        <taxon>Entomophthoromycotina</taxon>
        <taxon>Basidiobolomycetes</taxon>
        <taxon>Basidiobolales</taxon>
        <taxon>Basidiobolaceae</taxon>
        <taxon>Basidiobolus</taxon>
    </lineage>
</organism>
<dbReference type="Gene3D" id="3.40.50.2000">
    <property type="entry name" value="Glycogen Phosphorylase B"/>
    <property type="match status" value="1"/>
</dbReference>
<sequence>MIIENCPHDWLFPRCMAVCHHGGAGTTAAGLRTGRSTIIVPFFGDQPFWGKMTAEIGCGPPPIPFKQLNANNLAEAIRLAISPETMQKAEEVGGRIQAENGAEATVDAFHANLPLDDMLCDIEPSQLATLYAEDVHLKLCQAAADILLSQGKIKANKLRQYKPKHWYTEVLLEDLFSASLSAAWGLCNGFVNGTKSAFAESSKGIRKARGKPADQATKEVILGVGKGLASSLGHSILGGGKSLKSLGDGFRNTTALIDKSESVRPIPMIHGAGDGILKGFAELGKGVGEGFSDFFTKPIKGAMTEGLPGFGKGFAIGSVSMLTKPLAGCIDLVTLSSQGIYNSASDLINEEKRENPHGRKDVAVQLDQEAVLLKFEAIMHDTAK</sequence>
<dbReference type="SUPFAM" id="SSF53756">
    <property type="entry name" value="UDP-Glycosyltransferase/glycogen phosphorylase"/>
    <property type="match status" value="1"/>
</dbReference>
<reference evidence="2 3" key="1">
    <citation type="submission" date="2023-04" db="EMBL/GenBank/DDBJ databases">
        <title>Genome of Basidiobolus ranarum AG-B5.</title>
        <authorList>
            <person name="Stajich J.E."/>
            <person name="Carter-House D."/>
            <person name="Gryganskyi A."/>
        </authorList>
    </citation>
    <scope>NUCLEOTIDE SEQUENCE [LARGE SCALE GENOMIC DNA]</scope>
    <source>
        <strain evidence="2 3">AG-B5</strain>
    </source>
</reference>
<dbReference type="EMBL" id="JASJQH010011275">
    <property type="protein sequence ID" value="KAK9667486.1"/>
    <property type="molecule type" value="Genomic_DNA"/>
</dbReference>
<evidence type="ECO:0000313" key="3">
    <source>
        <dbReference type="Proteomes" id="UP001479436"/>
    </source>
</evidence>
<dbReference type="Pfam" id="PF06722">
    <property type="entry name" value="EryCIII-like_C"/>
    <property type="match status" value="1"/>
</dbReference>
<accession>A0ABR2VJV4</accession>
<evidence type="ECO:0000313" key="2">
    <source>
        <dbReference type="EMBL" id="KAK9667486.1"/>
    </source>
</evidence>
<gene>
    <name evidence="2" type="ORF">K7432_017803</name>
</gene>
<dbReference type="InterPro" id="IPR050426">
    <property type="entry name" value="Glycosyltransferase_28"/>
</dbReference>
<name>A0ABR2VJV4_9FUNG</name>
<comment type="caution">
    <text evidence="2">The sequence shown here is derived from an EMBL/GenBank/DDBJ whole genome shotgun (WGS) entry which is preliminary data.</text>
</comment>
<dbReference type="PANTHER" id="PTHR48050">
    <property type="entry name" value="STEROL 3-BETA-GLUCOSYLTRANSFERASE"/>
    <property type="match status" value="1"/>
</dbReference>
<proteinExistence type="predicted"/>
<evidence type="ECO:0000259" key="1">
    <source>
        <dbReference type="Pfam" id="PF06722"/>
    </source>
</evidence>
<dbReference type="PANTHER" id="PTHR48050:SF13">
    <property type="entry name" value="STEROL 3-BETA-GLUCOSYLTRANSFERASE UGT80A2"/>
    <property type="match status" value="1"/>
</dbReference>
<dbReference type="Proteomes" id="UP001479436">
    <property type="component" value="Unassembled WGS sequence"/>
</dbReference>
<keyword evidence="3" id="KW-1185">Reference proteome</keyword>
<dbReference type="InterPro" id="IPR010610">
    <property type="entry name" value="EryCIII-like_C"/>
</dbReference>
<feature type="domain" description="Erythromycin biosynthesis protein CIII-like C-terminal" evidence="1">
    <location>
        <begin position="6"/>
        <end position="88"/>
    </location>
</feature>
<protein>
    <recommendedName>
        <fullName evidence="1">Erythromycin biosynthesis protein CIII-like C-terminal domain-containing protein</fullName>
    </recommendedName>
</protein>